<dbReference type="SUPFAM" id="SSF57850">
    <property type="entry name" value="RING/U-box"/>
    <property type="match status" value="3"/>
</dbReference>
<dbReference type="CDD" id="cd23821">
    <property type="entry name" value="RWD_IMPACT"/>
    <property type="match status" value="1"/>
</dbReference>
<dbReference type="SMART" id="SM00591">
    <property type="entry name" value="RWD"/>
    <property type="match status" value="1"/>
</dbReference>
<dbReference type="GO" id="GO:0008270">
    <property type="term" value="F:zinc ion binding"/>
    <property type="evidence" value="ECO:0007669"/>
    <property type="project" value="UniProtKB-KW"/>
</dbReference>
<comment type="similarity">
    <text evidence="4">Belongs to the RBR family. Ariadne subfamily.</text>
</comment>
<dbReference type="InterPro" id="IPR016135">
    <property type="entry name" value="UBQ-conjugating_enzyme/RWD"/>
</dbReference>
<sequence>MGLGGLLVGPRAHQARPRGALPLGSIVGPLQVGNLGTDPRRPHVGRYLWIRDSLQRQDDELMALEAIYGDDLVEFKSRGGLRYFQIYIRYDLPDGAEVCAKLFSLGENSKHGGCPDGGNEDPQNRPDEFSYTSNLEYLPPLLLTCLLPKSYPSKDPPYFTLTAKWMDGHNVSQLCEMLDSIWTELPGQEVVYQWVEWIRNSSLPHLWLDGKIMLGQDTPTPKVDMRAISRRVSLESVIPSMLSYCSKKHYQAFLEDLHMCMICLNQSIGSNFIKLPCQHLFCVKCMETLCRMHVKEGSVFQLVCPDTKCNASIPQHVLKRLLCEEEFERWDRLALEKALDSMADVVFCPKCVIGCMEDEDNTAQCPKCSFIFCSFCKELWHPGKECLTPEQKIQHRKASGRMSEREMAQELLNIKELYKDVRLCPHCRMAISKTAGCNKMTCVSCGKYFCFRCGKPVNGYDHFKDCKLFEARDIAEWEREMDQIQIGNQIRAQQKPLGGILRCPKCGERNFKMMSQQHLRRCCRRLHLRLCCRNSSRQQIPSRTGRLSSSSASSPPRLRLACNSARQACPILAALHRCPDLAAAGGCALYAKVVSLYSQHRGYWSSGGDLRLWHHGWSLGRGGFGKEIGARLFLGVQGEREVRTREKMP</sequence>
<dbReference type="CDD" id="cd20341">
    <property type="entry name" value="BRcat_RBR_RNF14"/>
    <property type="match status" value="1"/>
</dbReference>
<dbReference type="FunFam" id="3.30.40.10:FF:000358">
    <property type="entry name" value="RBR-type E3 ubiquitin transferase"/>
    <property type="match status" value="1"/>
</dbReference>
<dbReference type="SMART" id="SM00647">
    <property type="entry name" value="IBR"/>
    <property type="match status" value="2"/>
</dbReference>
<dbReference type="PROSITE" id="PS51873">
    <property type="entry name" value="TRIAD"/>
    <property type="match status" value="1"/>
</dbReference>
<keyword evidence="11" id="KW-0862">Zinc</keyword>
<dbReference type="GO" id="GO:0016567">
    <property type="term" value="P:protein ubiquitination"/>
    <property type="evidence" value="ECO:0007669"/>
    <property type="project" value="InterPro"/>
</dbReference>
<keyword evidence="7" id="KW-0479">Metal-binding</keyword>
<dbReference type="PROSITE" id="PS50089">
    <property type="entry name" value="ZF_RING_2"/>
    <property type="match status" value="1"/>
</dbReference>
<evidence type="ECO:0000256" key="11">
    <source>
        <dbReference type="ARBA" id="ARBA00022833"/>
    </source>
</evidence>
<keyword evidence="6" id="KW-0808">Transferase</keyword>
<evidence type="ECO:0000256" key="1">
    <source>
        <dbReference type="ARBA" id="ARBA00001798"/>
    </source>
</evidence>
<evidence type="ECO:0000256" key="3">
    <source>
        <dbReference type="ARBA" id="ARBA00003976"/>
    </source>
</evidence>
<dbReference type="Gene3D" id="1.20.120.1750">
    <property type="match status" value="1"/>
</dbReference>
<comment type="cofactor">
    <cofactor evidence="2">
        <name>Zn(2+)</name>
        <dbReference type="ChEBI" id="CHEBI:29105"/>
    </cofactor>
</comment>
<reference evidence="12" key="1">
    <citation type="submission" date="2015-06" db="UniProtKB">
        <authorList>
            <consortium name="EnsemblPlants"/>
        </authorList>
    </citation>
    <scope>IDENTIFICATION</scope>
</reference>
<dbReference type="PANTHER" id="PTHR11685">
    <property type="entry name" value="RBR FAMILY RING FINGER AND IBR DOMAIN-CONTAINING"/>
    <property type="match status" value="1"/>
</dbReference>
<evidence type="ECO:0000256" key="2">
    <source>
        <dbReference type="ARBA" id="ARBA00001947"/>
    </source>
</evidence>
<protein>
    <recommendedName>
        <fullName evidence="5">RBR-type E3 ubiquitin transferase</fullName>
        <ecNumber evidence="5">2.3.2.31</ecNumber>
    </recommendedName>
</protein>
<dbReference type="GO" id="GO:0061630">
    <property type="term" value="F:ubiquitin protein ligase activity"/>
    <property type="evidence" value="ECO:0007669"/>
    <property type="project" value="UniProtKB-EC"/>
</dbReference>
<keyword evidence="8" id="KW-0677">Repeat</keyword>
<dbReference type="InterPro" id="IPR002867">
    <property type="entry name" value="IBR_dom"/>
</dbReference>
<comment type="function">
    <text evidence="3">Might act as an E3 ubiquitin-protein ligase, or as part of E3 complex, which accepts ubiquitin from specific E2 ubiquitin-conjugating enzymes and then transfers it to substrates.</text>
</comment>
<dbReference type="InterPro" id="IPR013083">
    <property type="entry name" value="Znf_RING/FYVE/PHD"/>
</dbReference>
<name>M8BSX4_AEGTA</name>
<organism evidence="12">
    <name type="scientific">Aegilops tauschii</name>
    <name type="common">Tausch's goatgrass</name>
    <name type="synonym">Aegilops squarrosa</name>
    <dbReference type="NCBI Taxonomy" id="37682"/>
    <lineage>
        <taxon>Eukaryota</taxon>
        <taxon>Viridiplantae</taxon>
        <taxon>Streptophyta</taxon>
        <taxon>Embryophyta</taxon>
        <taxon>Tracheophyta</taxon>
        <taxon>Spermatophyta</taxon>
        <taxon>Magnoliopsida</taxon>
        <taxon>Liliopsida</taxon>
        <taxon>Poales</taxon>
        <taxon>Poaceae</taxon>
        <taxon>BOP clade</taxon>
        <taxon>Pooideae</taxon>
        <taxon>Triticodae</taxon>
        <taxon>Triticeae</taxon>
        <taxon>Triticinae</taxon>
        <taxon>Aegilops</taxon>
    </lineage>
</organism>
<proteinExistence type="inferred from homology"/>
<dbReference type="InterPro" id="IPR017907">
    <property type="entry name" value="Znf_RING_CS"/>
</dbReference>
<evidence type="ECO:0000256" key="10">
    <source>
        <dbReference type="ARBA" id="ARBA00022786"/>
    </source>
</evidence>
<dbReference type="InterPro" id="IPR044066">
    <property type="entry name" value="TRIAD_supradom"/>
</dbReference>
<comment type="catalytic activity">
    <reaction evidence="1">
        <text>[E2 ubiquitin-conjugating enzyme]-S-ubiquitinyl-L-cysteine + [acceptor protein]-L-lysine = [E2 ubiquitin-conjugating enzyme]-L-cysteine + [acceptor protein]-N(6)-ubiquitinyl-L-lysine.</text>
        <dbReference type="EC" id="2.3.2.31"/>
    </reaction>
</comment>
<dbReference type="PROSITE" id="PS00518">
    <property type="entry name" value="ZF_RING_1"/>
    <property type="match status" value="1"/>
</dbReference>
<evidence type="ECO:0000256" key="9">
    <source>
        <dbReference type="ARBA" id="ARBA00022771"/>
    </source>
</evidence>
<accession>M8BSX4</accession>
<dbReference type="Gene3D" id="3.10.110.10">
    <property type="entry name" value="Ubiquitin Conjugating Enzyme"/>
    <property type="match status" value="1"/>
</dbReference>
<dbReference type="SUPFAM" id="SSF54495">
    <property type="entry name" value="UBC-like"/>
    <property type="match status" value="1"/>
</dbReference>
<evidence type="ECO:0000256" key="6">
    <source>
        <dbReference type="ARBA" id="ARBA00022679"/>
    </source>
</evidence>
<keyword evidence="9" id="KW-0863">Zinc-finger</keyword>
<evidence type="ECO:0000256" key="5">
    <source>
        <dbReference type="ARBA" id="ARBA00012251"/>
    </source>
</evidence>
<dbReference type="EnsemblPlants" id="EMT24888">
    <property type="protein sequence ID" value="EMT24888"/>
    <property type="gene ID" value="F775_13284"/>
</dbReference>
<evidence type="ECO:0000313" key="12">
    <source>
        <dbReference type="EnsemblPlants" id="EMT24888"/>
    </source>
</evidence>
<dbReference type="Pfam" id="PF01485">
    <property type="entry name" value="IBR"/>
    <property type="match status" value="1"/>
</dbReference>
<evidence type="ECO:0000256" key="8">
    <source>
        <dbReference type="ARBA" id="ARBA00022737"/>
    </source>
</evidence>
<evidence type="ECO:0000256" key="7">
    <source>
        <dbReference type="ARBA" id="ARBA00022723"/>
    </source>
</evidence>
<dbReference type="InterPro" id="IPR031127">
    <property type="entry name" value="E3_UB_ligase_RBR"/>
</dbReference>
<dbReference type="Pfam" id="PF05773">
    <property type="entry name" value="RWD"/>
    <property type="match status" value="1"/>
</dbReference>
<dbReference type="SMART" id="SM00184">
    <property type="entry name" value="RING"/>
    <property type="match status" value="2"/>
</dbReference>
<dbReference type="AlphaFoldDB" id="M8BSX4"/>
<keyword evidence="10" id="KW-0833">Ubl conjugation pathway</keyword>
<dbReference type="Pfam" id="PF22191">
    <property type="entry name" value="IBR_1"/>
    <property type="match status" value="1"/>
</dbReference>
<dbReference type="PROSITE" id="PS50908">
    <property type="entry name" value="RWD"/>
    <property type="match status" value="1"/>
</dbReference>
<dbReference type="EC" id="2.3.2.31" evidence="5"/>
<dbReference type="Gene3D" id="3.30.40.10">
    <property type="entry name" value="Zinc/RING finger domain, C3HC4 (zinc finger)"/>
    <property type="match status" value="1"/>
</dbReference>
<dbReference type="InterPro" id="IPR001841">
    <property type="entry name" value="Znf_RING"/>
</dbReference>
<evidence type="ECO:0000256" key="4">
    <source>
        <dbReference type="ARBA" id="ARBA00005884"/>
    </source>
</evidence>
<dbReference type="InterPro" id="IPR006575">
    <property type="entry name" value="RWD_dom"/>
</dbReference>